<dbReference type="SUPFAM" id="SSF54373">
    <property type="entry name" value="FAD-linked reductases, C-terminal domain"/>
    <property type="match status" value="1"/>
</dbReference>
<dbReference type="Pfam" id="PF01593">
    <property type="entry name" value="Amino_oxidase"/>
    <property type="match status" value="1"/>
</dbReference>
<dbReference type="Gene3D" id="3.50.50.60">
    <property type="entry name" value="FAD/NAD(P)-binding domain"/>
    <property type="match status" value="1"/>
</dbReference>
<dbReference type="InterPro" id="IPR002937">
    <property type="entry name" value="Amino_oxidase"/>
</dbReference>
<dbReference type="EMBL" id="CAIIXF020000012">
    <property type="protein sequence ID" value="CAH1801015.1"/>
    <property type="molecule type" value="Genomic_DNA"/>
</dbReference>
<comment type="caution">
    <text evidence="2">The sequence shown here is derived from an EMBL/GenBank/DDBJ whole genome shotgun (WGS) entry which is preliminary data.</text>
</comment>
<evidence type="ECO:0000259" key="1">
    <source>
        <dbReference type="Pfam" id="PF01593"/>
    </source>
</evidence>
<name>A0A8S4Q6I8_OWEFU</name>
<dbReference type="OrthoDB" id="5046242at2759"/>
<dbReference type="PANTHER" id="PTHR10742:SF313">
    <property type="entry name" value="AMINE OXIDASE"/>
    <property type="match status" value="1"/>
</dbReference>
<organism evidence="2 3">
    <name type="scientific">Owenia fusiformis</name>
    <name type="common">Polychaete worm</name>
    <dbReference type="NCBI Taxonomy" id="6347"/>
    <lineage>
        <taxon>Eukaryota</taxon>
        <taxon>Metazoa</taxon>
        <taxon>Spiralia</taxon>
        <taxon>Lophotrochozoa</taxon>
        <taxon>Annelida</taxon>
        <taxon>Polychaeta</taxon>
        <taxon>Sedentaria</taxon>
        <taxon>Canalipalpata</taxon>
        <taxon>Sabellida</taxon>
        <taxon>Oweniida</taxon>
        <taxon>Oweniidae</taxon>
        <taxon>Owenia</taxon>
    </lineage>
</organism>
<sequence length="147" mass="16716">NGTNLMLNKTVSKVETLPNRVRVTLQSGEILEASYAIMTFSIGVLQNELIAFDPPLSFEKKEAINSFKMSPYTRTVLKFPHAFWDENEFIINPPKRPGYYVIWENYNLTKIYPGSNIIVSTLTGNEARRVASLTEEEIIAENMGVLR</sequence>
<dbReference type="GO" id="GO:0006598">
    <property type="term" value="P:polyamine catabolic process"/>
    <property type="evidence" value="ECO:0007669"/>
    <property type="project" value="TreeGrafter"/>
</dbReference>
<accession>A0A8S4Q6I8</accession>
<dbReference type="InterPro" id="IPR050281">
    <property type="entry name" value="Flavin_monoamine_oxidase"/>
</dbReference>
<protein>
    <recommendedName>
        <fullName evidence="1">Amine oxidase domain-containing protein</fullName>
    </recommendedName>
</protein>
<feature type="non-terminal residue" evidence="2">
    <location>
        <position position="1"/>
    </location>
</feature>
<proteinExistence type="predicted"/>
<dbReference type="Proteomes" id="UP000749559">
    <property type="component" value="Unassembled WGS sequence"/>
</dbReference>
<reference evidence="2" key="1">
    <citation type="submission" date="2022-03" db="EMBL/GenBank/DDBJ databases">
        <authorList>
            <person name="Martin C."/>
        </authorList>
    </citation>
    <scope>NUCLEOTIDE SEQUENCE</scope>
</reference>
<dbReference type="SUPFAM" id="SSF51905">
    <property type="entry name" value="FAD/NAD(P)-binding domain"/>
    <property type="match status" value="1"/>
</dbReference>
<keyword evidence="3" id="KW-1185">Reference proteome</keyword>
<dbReference type="AlphaFoldDB" id="A0A8S4Q6I8"/>
<dbReference type="Gene3D" id="3.90.660.10">
    <property type="match status" value="1"/>
</dbReference>
<dbReference type="GO" id="GO:0016491">
    <property type="term" value="F:oxidoreductase activity"/>
    <property type="evidence" value="ECO:0007669"/>
    <property type="project" value="InterPro"/>
</dbReference>
<evidence type="ECO:0000313" key="3">
    <source>
        <dbReference type="Proteomes" id="UP000749559"/>
    </source>
</evidence>
<feature type="domain" description="Amine oxidase" evidence="1">
    <location>
        <begin position="2"/>
        <end position="146"/>
    </location>
</feature>
<dbReference type="InterPro" id="IPR036188">
    <property type="entry name" value="FAD/NAD-bd_sf"/>
</dbReference>
<feature type="non-terminal residue" evidence="2">
    <location>
        <position position="147"/>
    </location>
</feature>
<gene>
    <name evidence="2" type="ORF">OFUS_LOCUS24844</name>
</gene>
<evidence type="ECO:0000313" key="2">
    <source>
        <dbReference type="EMBL" id="CAH1801015.1"/>
    </source>
</evidence>
<dbReference type="PANTHER" id="PTHR10742">
    <property type="entry name" value="FLAVIN MONOAMINE OXIDASE"/>
    <property type="match status" value="1"/>
</dbReference>